<protein>
    <submittedName>
        <fullName evidence="1">Uncharacterized protein</fullName>
    </submittedName>
</protein>
<keyword evidence="2" id="KW-1185">Reference proteome</keyword>
<name>A0ACB8UD36_9APHY</name>
<proteinExistence type="predicted"/>
<reference evidence="1" key="1">
    <citation type="journal article" date="2021" name="Environ. Microbiol.">
        <title>Gene family expansions and transcriptome signatures uncover fungal adaptations to wood decay.</title>
        <authorList>
            <person name="Hage H."/>
            <person name="Miyauchi S."/>
            <person name="Viragh M."/>
            <person name="Drula E."/>
            <person name="Min B."/>
            <person name="Chaduli D."/>
            <person name="Navarro D."/>
            <person name="Favel A."/>
            <person name="Norest M."/>
            <person name="Lesage-Meessen L."/>
            <person name="Balint B."/>
            <person name="Merenyi Z."/>
            <person name="de Eugenio L."/>
            <person name="Morin E."/>
            <person name="Martinez A.T."/>
            <person name="Baldrian P."/>
            <person name="Stursova M."/>
            <person name="Martinez M.J."/>
            <person name="Novotny C."/>
            <person name="Magnuson J.K."/>
            <person name="Spatafora J.W."/>
            <person name="Maurice S."/>
            <person name="Pangilinan J."/>
            <person name="Andreopoulos W."/>
            <person name="LaButti K."/>
            <person name="Hundley H."/>
            <person name="Na H."/>
            <person name="Kuo A."/>
            <person name="Barry K."/>
            <person name="Lipzen A."/>
            <person name="Henrissat B."/>
            <person name="Riley R."/>
            <person name="Ahrendt S."/>
            <person name="Nagy L.G."/>
            <person name="Grigoriev I.V."/>
            <person name="Martin F."/>
            <person name="Rosso M.N."/>
        </authorList>
    </citation>
    <scope>NUCLEOTIDE SEQUENCE</scope>
    <source>
        <strain evidence="1">CBS 384.51</strain>
    </source>
</reference>
<dbReference type="EMBL" id="MU274904">
    <property type="protein sequence ID" value="KAI0092138.1"/>
    <property type="molecule type" value="Genomic_DNA"/>
</dbReference>
<sequence length="2395" mass="268467">MIHPTPLPIPTFDPDASDASAVHLLEYLQNLSDQFASGNAQTSEDYRDECLHLIKSLNNYLLKRFPSPHEYVWSTLHERTKLTEVTLEFIPRATLCVGDIFHGKDSFAKSLVLRLLDVCHVLDVWLDVPDIPIEDGYSPPSVLRSKAVEAIVAVLRCLGNSVKRENENEGDNPPGWEMMRSLANECIEACRDMELAVHTDGAILLSFFTQPRITAYSEEKISESDALHIRVSCPAEFPLIMTSMLEVFLNIFHPSLLSQSLVADTFYRLVTAAQRTYHYLLSTACRTTASKRARSTARLVSGLSRALQDCAELAPIGETLRSHVLLSRIKDGPTEAWKSYDNWLKESLSVSLPASISTTNLKAIVAALTLETWGDGSQSLHDICCAYVRTSLQHLETESLNDLQNMLSKARHRVDIADLSTAITTRLDALGSNHDGSSALTVTDVHPWRDRLRAITQAIIEPDDLGWMDDDESTSDTSYMSRAITDIDARFEKPLYNPSASSRTALARELLRLPCAMAHHPDSGCPMEPSKSVVNPLQPCLRLSPLLLEGPEGEATPLVRKAVYDALARSINHQTSAYGGGKLQHATQLAARGMKDADRSVRLSAGHCLVELVKLYQRLGRHSTQQTDSIFNTLSNTLAASDTRLQETAVITCGSIAKIATPELLVKALLPLLSMLGQSNPISKGVAYMQLSAIAKVHEKTNYNFLSPLMDRLAPFLVTQIRKQPTVLHELSQFLNVRLQDFYNVTLVHTLPQIFANQDRQTLEAISTVTQKKCHALFLSHESKILARAFMASKPGQTRAILNFITSVLNEAAGSGSIDIDSLIGSSIVNLIAELVLYMGDEEPGVIGEAVNALVKVERIVSANEKTATKNCDPIPAFLEPHMLGIITHLNDVLQNKQTVDVKRRAIRSLGAFVNQVGSTISNVAPQVLATLQSTLMVDELADVTLESWDVFLRKLDVQDIGSYVGPTSAAIVGFWEVFSIRARDAAKRCLEYIVIEIGGELAQEKKLNELADLSAVPDFKPLQTHATKLRGATNGFIKLQHLLNRITNDNQLVVERALEELKLFLVAEEPLIRRLSSGGFFDPLISQTMSALLLTTSRDGESADGLRLLAFECVGALGALDPDRLELEEGDAKMVVTSNFTDDVESADFVVHLIKDVLVGAFRSTSDTQYQTQLAYTIQELMRFCNFTSSLVTPGSAGTVSSEDRDRWNALPKHVIETITPFLASRYTLNAKPMPPVDHPIYPIFPTYREWISAWTSSLLDQVSGPQAQAIFSVFAAVIRNRDVGVAHHLLPHLVLNVLISGKREDVNHIRTELLCTLQDQVDPNTKSTADKRDLSAQTVFSLMDHLNKWVRTIRQKLSTKKSNSRRHRLLVEDQLARVNKIVSSIDQNLMARAALRCKAYARALMSFEQQVVTLRSAKDTNTLSDHYERLHEIYAQLDEPDGMEGITTLILTPSLEHQIRQNESTGRWTAAQSCWEVQLQGAPDELTSHLGLLRCLRNIGHYDTLRTHVEGVLHRRPDWESELIGYQVESACMLGKWEEVKQLVGATKAESSAVLIAKVLLAMRSGDKETISSALAEARWSMGGPIVAAGPRGYRRSYEAALDLHLLHELRVIYDHMMKGPGNGKTRLSLTKLDRRLAARLESIQPSFRFREPVLSLRRTALALRTTSDIDPLPYIGQSWLLSAKLARKSGYSQTAYSAVLQAQQLKTAFSFIESVKLTRLNGEPLRAVQDLEHWLNLTEKSEVIDLTGEDMDRRRLWAKALLLRAKWEREFDRFDAKDILVMFQNASDYGGRWESGLFHYGQYQDESFKNLSQTEKIERGAVMNLNTIKWFGESMLYGDKYIYQTVPRLLTLWLELTERHLGEKEHKETNKATVFLMKHTGEAPAYKWYTAFAQLVSRIDHPHPAVWKVLSRLIVRIIQEYPRQALWGFAAALHSQPESLRKHRAQIIYAKVKSGSSKQTYQCVLAIQTMTHELLAMCNSEVPDKKLTFSMSKDFSGLFDLAPSELIIPLQESLTASLPPAGSSPRDHEPFPIDAPKFQKFVDEMDVMQSMAKPKKITIEGSDGLIYKFLAKPKDDLRKDARLMDLFSVINKTLKSNSEYRRRRLRIRTYGVVTLGETGGLIQWVPNTIPIRHVVAKLYESRNLRYWRQYNQDVFDRIKLMSDDAAAVVFKEKVLIEHPSVMHEWFIETFPEPSVWLASRLAYSRTNAVMCMVGFILGLGDRHMENILLDANTGDLVHVDFNCIFEKGKTLEIPERVPFRLTHNIVDGLGVTGVEGVFRIACELSLQLLRDNKDTLMSILDAFIHDPLTDWQEEKTRMLRKRGNPPPDSIDLKALAKNALKPIGKKLKGIYTFGPEKVEKEVTTSTLVQLLIEEATDIGRLAKMYPGWAPWA</sequence>
<comment type="caution">
    <text evidence="1">The sequence shown here is derived from an EMBL/GenBank/DDBJ whole genome shotgun (WGS) entry which is preliminary data.</text>
</comment>
<accession>A0ACB8UD36</accession>
<gene>
    <name evidence="1" type="ORF">BDY19DRAFT_928481</name>
</gene>
<evidence type="ECO:0000313" key="2">
    <source>
        <dbReference type="Proteomes" id="UP001055072"/>
    </source>
</evidence>
<evidence type="ECO:0000313" key="1">
    <source>
        <dbReference type="EMBL" id="KAI0092138.1"/>
    </source>
</evidence>
<dbReference type="Proteomes" id="UP001055072">
    <property type="component" value="Unassembled WGS sequence"/>
</dbReference>
<organism evidence="1 2">
    <name type="scientific">Irpex rosettiformis</name>
    <dbReference type="NCBI Taxonomy" id="378272"/>
    <lineage>
        <taxon>Eukaryota</taxon>
        <taxon>Fungi</taxon>
        <taxon>Dikarya</taxon>
        <taxon>Basidiomycota</taxon>
        <taxon>Agaricomycotina</taxon>
        <taxon>Agaricomycetes</taxon>
        <taxon>Polyporales</taxon>
        <taxon>Irpicaceae</taxon>
        <taxon>Irpex</taxon>
    </lineage>
</organism>